<comment type="similarity">
    <text evidence="6">Belongs to the RuvA family.</text>
</comment>
<dbReference type="Pfam" id="PF01330">
    <property type="entry name" value="RuvA_N"/>
    <property type="match status" value="1"/>
</dbReference>
<dbReference type="PATRIC" id="fig|1423777.3.peg.1237"/>
<keyword evidence="2 6" id="KW-0227">DNA damage</keyword>
<dbReference type="EMBL" id="AZEH01000037">
    <property type="protein sequence ID" value="KRL04973.1"/>
    <property type="molecule type" value="Genomic_DNA"/>
</dbReference>
<accession>A0A0R1M9G0</accession>
<dbReference type="InterPro" id="IPR013849">
    <property type="entry name" value="DNA_helicase_Holl-junc_RuvA_I"/>
</dbReference>
<dbReference type="Pfam" id="PF14520">
    <property type="entry name" value="HHH_5"/>
    <property type="match status" value="1"/>
</dbReference>
<keyword evidence="8" id="KW-0067">ATP-binding</keyword>
<gene>
    <name evidence="6" type="primary">ruvA</name>
    <name evidence="8" type="ORF">FD46_GL001197</name>
</gene>
<evidence type="ECO:0000256" key="4">
    <source>
        <dbReference type="ARBA" id="ARBA00023172"/>
    </source>
</evidence>
<evidence type="ECO:0000256" key="3">
    <source>
        <dbReference type="ARBA" id="ARBA00023125"/>
    </source>
</evidence>
<keyword evidence="8" id="KW-0378">Hydrolase</keyword>
<keyword evidence="9" id="KW-1185">Reference proteome</keyword>
<dbReference type="CDD" id="cd14332">
    <property type="entry name" value="UBA_RuvA_C"/>
    <property type="match status" value="1"/>
</dbReference>
<proteinExistence type="inferred from homology"/>
<dbReference type="GO" id="GO:0009378">
    <property type="term" value="F:four-way junction helicase activity"/>
    <property type="evidence" value="ECO:0007669"/>
    <property type="project" value="InterPro"/>
</dbReference>
<evidence type="ECO:0000313" key="8">
    <source>
        <dbReference type="EMBL" id="KRL04973.1"/>
    </source>
</evidence>
<dbReference type="SUPFAM" id="SSF47781">
    <property type="entry name" value="RuvA domain 2-like"/>
    <property type="match status" value="1"/>
</dbReference>
<dbReference type="InterPro" id="IPR010994">
    <property type="entry name" value="RuvA_2-like"/>
</dbReference>
<dbReference type="NCBIfam" id="TIGR00084">
    <property type="entry name" value="ruvA"/>
    <property type="match status" value="1"/>
</dbReference>
<feature type="domain" description="Helix-hairpin-helix DNA-binding motif class 1" evidence="7">
    <location>
        <begin position="107"/>
        <end position="126"/>
    </location>
</feature>
<dbReference type="InterPro" id="IPR003583">
    <property type="entry name" value="Hlx-hairpin-Hlx_DNA-bd_motif"/>
</dbReference>
<comment type="caution">
    <text evidence="8">The sequence shown here is derived from an EMBL/GenBank/DDBJ whole genome shotgun (WGS) entry which is preliminary data.</text>
</comment>
<dbReference type="SUPFAM" id="SSF50249">
    <property type="entry name" value="Nucleic acid-binding proteins"/>
    <property type="match status" value="1"/>
</dbReference>
<comment type="subcellular location">
    <subcellularLocation>
        <location evidence="6">Cytoplasm</location>
    </subcellularLocation>
</comment>
<dbReference type="GO" id="GO:0005737">
    <property type="term" value="C:cytoplasm"/>
    <property type="evidence" value="ECO:0007669"/>
    <property type="project" value="UniProtKB-SubCell"/>
</dbReference>
<comment type="caution">
    <text evidence="6">Lacks conserved residue(s) required for the propagation of feature annotation.</text>
</comment>
<keyword evidence="8" id="KW-0347">Helicase</keyword>
<dbReference type="HAMAP" id="MF_00031">
    <property type="entry name" value="DNA_HJ_migration_RuvA"/>
    <property type="match status" value="1"/>
</dbReference>
<feature type="region of interest" description="Domain III" evidence="6">
    <location>
        <begin position="153"/>
        <end position="204"/>
    </location>
</feature>
<dbReference type="Gene3D" id="1.10.150.20">
    <property type="entry name" value="5' to 3' exonuclease, C-terminal subdomain"/>
    <property type="match status" value="1"/>
</dbReference>
<evidence type="ECO:0000256" key="5">
    <source>
        <dbReference type="ARBA" id="ARBA00023204"/>
    </source>
</evidence>
<comment type="function">
    <text evidence="6">The RuvA-RuvB-RuvC complex processes Holliday junction (HJ) DNA during genetic recombination and DNA repair, while the RuvA-RuvB complex plays an important role in the rescue of blocked DNA replication forks via replication fork reversal (RFR). RuvA specifically binds to HJ cruciform DNA, conferring on it an open structure. The RuvB hexamer acts as an ATP-dependent pump, pulling dsDNA into and through the RuvAB complex. HJ branch migration allows RuvC to scan DNA until it finds its consensus sequence, where it cleaves and resolves the cruciform DNA.</text>
</comment>
<name>A0A0R1M9G0_9LACO</name>
<evidence type="ECO:0000256" key="1">
    <source>
        <dbReference type="ARBA" id="ARBA00022490"/>
    </source>
</evidence>
<dbReference type="InterPro" id="IPR036267">
    <property type="entry name" value="RuvA_C_sf"/>
</dbReference>
<dbReference type="Gene3D" id="2.40.50.140">
    <property type="entry name" value="Nucleic acid-binding proteins"/>
    <property type="match status" value="1"/>
</dbReference>
<evidence type="ECO:0000259" key="7">
    <source>
        <dbReference type="SMART" id="SM00278"/>
    </source>
</evidence>
<evidence type="ECO:0000256" key="6">
    <source>
        <dbReference type="HAMAP-Rule" id="MF_00031"/>
    </source>
</evidence>
<dbReference type="GO" id="GO:0005524">
    <property type="term" value="F:ATP binding"/>
    <property type="evidence" value="ECO:0007669"/>
    <property type="project" value="InterPro"/>
</dbReference>
<keyword evidence="5 6" id="KW-0234">DNA repair</keyword>
<evidence type="ECO:0000256" key="2">
    <source>
        <dbReference type="ARBA" id="ARBA00022763"/>
    </source>
</evidence>
<dbReference type="SUPFAM" id="SSF46929">
    <property type="entry name" value="DNA helicase RuvA subunit, C-terminal domain"/>
    <property type="match status" value="1"/>
</dbReference>
<protein>
    <recommendedName>
        <fullName evidence="6">Holliday junction branch migration complex subunit RuvA</fullName>
    </recommendedName>
</protein>
<organism evidence="8 9">
    <name type="scientific">Liquorilactobacillus oeni DSM 19972</name>
    <dbReference type="NCBI Taxonomy" id="1423777"/>
    <lineage>
        <taxon>Bacteria</taxon>
        <taxon>Bacillati</taxon>
        <taxon>Bacillota</taxon>
        <taxon>Bacilli</taxon>
        <taxon>Lactobacillales</taxon>
        <taxon>Lactobacillaceae</taxon>
        <taxon>Liquorilactobacillus</taxon>
    </lineage>
</organism>
<reference evidence="8 9" key="1">
    <citation type="journal article" date="2015" name="Genome Announc.">
        <title>Expanding the biotechnology potential of lactobacilli through comparative genomics of 213 strains and associated genera.</title>
        <authorList>
            <person name="Sun Z."/>
            <person name="Harris H.M."/>
            <person name="McCann A."/>
            <person name="Guo C."/>
            <person name="Argimon S."/>
            <person name="Zhang W."/>
            <person name="Yang X."/>
            <person name="Jeffery I.B."/>
            <person name="Cooney J.C."/>
            <person name="Kagawa T.F."/>
            <person name="Liu W."/>
            <person name="Song Y."/>
            <person name="Salvetti E."/>
            <person name="Wrobel A."/>
            <person name="Rasinkangas P."/>
            <person name="Parkhill J."/>
            <person name="Rea M.C."/>
            <person name="O'Sullivan O."/>
            <person name="Ritari J."/>
            <person name="Douillard F.P."/>
            <person name="Paul Ross R."/>
            <person name="Yang R."/>
            <person name="Briner A.E."/>
            <person name="Felis G.E."/>
            <person name="de Vos W.M."/>
            <person name="Barrangou R."/>
            <person name="Klaenhammer T.R."/>
            <person name="Caufield P.W."/>
            <person name="Cui Y."/>
            <person name="Zhang H."/>
            <person name="O'Toole P.W."/>
        </authorList>
    </citation>
    <scope>NUCLEOTIDE SEQUENCE [LARGE SCALE GENOMIC DNA]</scope>
    <source>
        <strain evidence="8 9">DSM 19972</strain>
    </source>
</reference>
<dbReference type="Pfam" id="PF07499">
    <property type="entry name" value="RuvA_C"/>
    <property type="match status" value="1"/>
</dbReference>
<keyword evidence="8" id="KW-0547">Nucleotide-binding</keyword>
<dbReference type="GO" id="GO:0009379">
    <property type="term" value="C:Holliday junction helicase complex"/>
    <property type="evidence" value="ECO:0007669"/>
    <property type="project" value="InterPro"/>
</dbReference>
<dbReference type="OrthoDB" id="5293449at2"/>
<feature type="domain" description="Helix-hairpin-helix DNA-binding motif class 1" evidence="7">
    <location>
        <begin position="72"/>
        <end position="91"/>
    </location>
</feature>
<dbReference type="AlphaFoldDB" id="A0A0R1M9G0"/>
<dbReference type="GO" id="GO:0000400">
    <property type="term" value="F:four-way junction DNA binding"/>
    <property type="evidence" value="ECO:0007669"/>
    <property type="project" value="UniProtKB-UniRule"/>
</dbReference>
<dbReference type="InterPro" id="IPR012340">
    <property type="entry name" value="NA-bd_OB-fold"/>
</dbReference>
<comment type="domain">
    <text evidence="6">Has three domains with a flexible linker between the domains II and III and assumes an 'L' shape. Domain III is highly mobile and contacts RuvB.</text>
</comment>
<keyword evidence="3 6" id="KW-0238">DNA-binding</keyword>
<dbReference type="GO" id="GO:0048476">
    <property type="term" value="C:Holliday junction resolvase complex"/>
    <property type="evidence" value="ECO:0007669"/>
    <property type="project" value="UniProtKB-UniRule"/>
</dbReference>
<dbReference type="STRING" id="1423777.FD46_GL001197"/>
<sequence length="204" mass="23049">MYEYFDGFISAVTPYYIVIEVKNVGYQVYVANPFRYQVDLETKKRVYIYQAVRENAIILYGFWDLDEKNLFVKLLNVSGIGPKSALAILANADHSGLVEAINNENVNYLTKFPGVGKKTAQQIVLDLKGKMKDAAISEKLSGQTDLGLNNTVKQHRYLDEALAALDALGYTKAEVKRVSKILEQTEKTSTDEYLRTALRLLMHN</sequence>
<evidence type="ECO:0000313" key="9">
    <source>
        <dbReference type="Proteomes" id="UP000051686"/>
    </source>
</evidence>
<dbReference type="InterPro" id="IPR000085">
    <property type="entry name" value="RuvA"/>
</dbReference>
<dbReference type="RefSeq" id="WP_057896068.1">
    <property type="nucleotide sequence ID" value="NZ_AZEH01000037.1"/>
</dbReference>
<dbReference type="Proteomes" id="UP000051686">
    <property type="component" value="Unassembled WGS sequence"/>
</dbReference>
<keyword evidence="4 6" id="KW-0233">DNA recombination</keyword>
<dbReference type="InterPro" id="IPR011114">
    <property type="entry name" value="RuvA_C"/>
</dbReference>
<dbReference type="GO" id="GO:0006281">
    <property type="term" value="P:DNA repair"/>
    <property type="evidence" value="ECO:0007669"/>
    <property type="project" value="UniProtKB-UniRule"/>
</dbReference>
<comment type="subunit">
    <text evidence="6">Homotetramer. Forms an RuvA(8)-RuvB(12)-Holliday junction (HJ) complex. HJ DNA is sandwiched between 2 RuvA tetramers; dsDNA enters through RuvA and exits via RuvB. An RuvB hexamer assembles on each DNA strand where it exits the tetramer. Each RuvB hexamer is contacted by two RuvA subunits (via domain III) on 2 adjacent RuvB subunits; this complex drives branch migration. In the full resolvosome a probable DNA-RuvA(4)-RuvB(12)-RuvC(2) complex forms which resolves the HJ.</text>
</comment>
<dbReference type="Gene3D" id="1.10.8.10">
    <property type="entry name" value="DNA helicase RuvA subunit, C-terminal domain"/>
    <property type="match status" value="1"/>
</dbReference>
<dbReference type="SMART" id="SM00278">
    <property type="entry name" value="HhH1"/>
    <property type="match status" value="2"/>
</dbReference>
<dbReference type="GO" id="GO:0006310">
    <property type="term" value="P:DNA recombination"/>
    <property type="evidence" value="ECO:0007669"/>
    <property type="project" value="UniProtKB-UniRule"/>
</dbReference>
<keyword evidence="1 6" id="KW-0963">Cytoplasm</keyword>